<comment type="caution">
    <text evidence="1">The sequence shown here is derived from an EMBL/GenBank/DDBJ whole genome shotgun (WGS) entry which is preliminary data.</text>
</comment>
<protein>
    <submittedName>
        <fullName evidence="1">Uncharacterized protein</fullName>
    </submittedName>
</protein>
<feature type="non-terminal residue" evidence="1">
    <location>
        <position position="1"/>
    </location>
</feature>
<organism evidence="1 2">
    <name type="scientific">Dovyalis caffra</name>
    <dbReference type="NCBI Taxonomy" id="77055"/>
    <lineage>
        <taxon>Eukaryota</taxon>
        <taxon>Viridiplantae</taxon>
        <taxon>Streptophyta</taxon>
        <taxon>Embryophyta</taxon>
        <taxon>Tracheophyta</taxon>
        <taxon>Spermatophyta</taxon>
        <taxon>Magnoliopsida</taxon>
        <taxon>eudicotyledons</taxon>
        <taxon>Gunneridae</taxon>
        <taxon>Pentapetalae</taxon>
        <taxon>rosids</taxon>
        <taxon>fabids</taxon>
        <taxon>Malpighiales</taxon>
        <taxon>Salicaceae</taxon>
        <taxon>Flacourtieae</taxon>
        <taxon>Dovyalis</taxon>
    </lineage>
</organism>
<accession>A0AAV1SPE5</accession>
<sequence length="153" mass="17328">FRLPTNDNTSSTAVANAKVSAQEAEVWTLCRIFKRNVSYRKYTPDWRQLSTKRQQPPIDTSSKICSQVESNYTQESYMSFGAPLIQHYDIKPPVNHVNEGKPLHVDQLSYTAQPPSMASSSNISSPYGNEIFTNGDWDELRSVVDCAFDPFLM</sequence>
<reference evidence="1 2" key="1">
    <citation type="submission" date="2024-01" db="EMBL/GenBank/DDBJ databases">
        <authorList>
            <person name="Waweru B."/>
        </authorList>
    </citation>
    <scope>NUCLEOTIDE SEQUENCE [LARGE SCALE GENOMIC DNA]</scope>
</reference>
<proteinExistence type="predicted"/>
<evidence type="ECO:0000313" key="2">
    <source>
        <dbReference type="Proteomes" id="UP001314170"/>
    </source>
</evidence>
<dbReference type="EMBL" id="CAWUPB010001195">
    <property type="protein sequence ID" value="CAK7355479.1"/>
    <property type="molecule type" value="Genomic_DNA"/>
</dbReference>
<keyword evidence="2" id="KW-1185">Reference proteome</keyword>
<name>A0AAV1SPE5_9ROSI</name>
<dbReference type="Proteomes" id="UP001314170">
    <property type="component" value="Unassembled WGS sequence"/>
</dbReference>
<gene>
    <name evidence="1" type="ORF">DCAF_LOCUS25739</name>
</gene>
<evidence type="ECO:0000313" key="1">
    <source>
        <dbReference type="EMBL" id="CAK7355479.1"/>
    </source>
</evidence>
<dbReference type="AlphaFoldDB" id="A0AAV1SPE5"/>